<feature type="active site" description="Proton acceptor" evidence="6">
    <location>
        <position position="75"/>
    </location>
</feature>
<feature type="compositionally biased region" description="Basic and acidic residues" evidence="9">
    <location>
        <begin position="39"/>
        <end position="48"/>
    </location>
</feature>
<accession>A0A3A2ZWP5</accession>
<dbReference type="Pfam" id="PF04616">
    <property type="entry name" value="Glyco_hydro_43"/>
    <property type="match status" value="1"/>
</dbReference>
<evidence type="ECO:0000256" key="7">
    <source>
        <dbReference type="PIRSR" id="PIRSR606710-2"/>
    </source>
</evidence>
<dbReference type="Proteomes" id="UP000266188">
    <property type="component" value="Unassembled WGS sequence"/>
</dbReference>
<organism evidence="11 12">
    <name type="scientific">Aspergillus sclerotialis</name>
    <dbReference type="NCBI Taxonomy" id="2070753"/>
    <lineage>
        <taxon>Eukaryota</taxon>
        <taxon>Fungi</taxon>
        <taxon>Dikarya</taxon>
        <taxon>Ascomycota</taxon>
        <taxon>Pezizomycotina</taxon>
        <taxon>Eurotiomycetes</taxon>
        <taxon>Eurotiomycetidae</taxon>
        <taxon>Eurotiales</taxon>
        <taxon>Aspergillaceae</taxon>
        <taxon>Aspergillus</taxon>
        <taxon>Aspergillus subgen. Polypaecilum</taxon>
    </lineage>
</organism>
<evidence type="ECO:0000256" key="6">
    <source>
        <dbReference type="PIRSR" id="PIRSR606710-1"/>
    </source>
</evidence>
<evidence type="ECO:0000256" key="5">
    <source>
        <dbReference type="ARBA" id="ARBA00023295"/>
    </source>
</evidence>
<evidence type="ECO:0000313" key="11">
    <source>
        <dbReference type="EMBL" id="RJE26763.1"/>
    </source>
</evidence>
<feature type="active site" description="Proton donor" evidence="6">
    <location>
        <position position="253"/>
    </location>
</feature>
<dbReference type="GO" id="GO:0004553">
    <property type="term" value="F:hydrolase activity, hydrolyzing O-glycosyl compounds"/>
    <property type="evidence" value="ECO:0007669"/>
    <property type="project" value="InterPro"/>
</dbReference>
<keyword evidence="5 8" id="KW-0326">Glycosidase</keyword>
<sequence length="412" mass="46357">MRISLLTIPLTLCQLVLTIPTENNNQNPSNNHNSHHKDKQRDHEDKPWDNSPVLPHFPQTTDYPLPNQGNLAVHDPNIIQHNGSYYLFKGGIHIPFFKAQNLTGPWTKVGTVLDGPSIIKTQNRTRPWAPTTIERDGKFYCFYTVSRRGKRDSAIGVATTTNIDEGGWTDHGALIYTGNGHLSHLYPYRKSNAIDPAFIADHKTGKPYLVYGSFWRGIFQLPLADDLLSVENTDHPDARNLAFVPDVRVKPVEGAFMTYREPYYYLWFSHGKCCRFYKGFPKKGHEYSIRVGRSENVRGPFVDKHGKNLLNDGGTIVYGSNHGVVYAPGGVGVLSGNSTFRDVLYFHYLNTTIGFTNNDARLGWTYLDYVDGWPVANATGSATESSASGHCGHHAFSLFALMSLWTYVWLFL</sequence>
<evidence type="ECO:0000256" key="2">
    <source>
        <dbReference type="ARBA" id="ARBA00009865"/>
    </source>
</evidence>
<name>A0A3A2ZWP5_9EURO</name>
<comment type="pathway">
    <text evidence="1">Glycan metabolism; L-arabinan degradation.</text>
</comment>
<feature type="compositionally biased region" description="Polar residues" evidence="9">
    <location>
        <begin position="58"/>
        <end position="69"/>
    </location>
</feature>
<feature type="site" description="Important for catalytic activity, responsible for pKa modulation of the active site Glu and correct orientation of both the proton donor and substrate" evidence="7">
    <location>
        <position position="195"/>
    </location>
</feature>
<keyword evidence="3 10" id="KW-0732">Signal</keyword>
<feature type="chain" id="PRO_5017436631" evidence="10">
    <location>
        <begin position="19"/>
        <end position="412"/>
    </location>
</feature>
<protein>
    <submittedName>
        <fullName evidence="11">Arabinan endo-1,5-alpha-L-arabinosidase</fullName>
    </submittedName>
</protein>
<dbReference type="EMBL" id="MVGC01000015">
    <property type="protein sequence ID" value="RJE26763.1"/>
    <property type="molecule type" value="Genomic_DNA"/>
</dbReference>
<evidence type="ECO:0000313" key="12">
    <source>
        <dbReference type="Proteomes" id="UP000266188"/>
    </source>
</evidence>
<evidence type="ECO:0000256" key="10">
    <source>
        <dbReference type="SAM" id="SignalP"/>
    </source>
</evidence>
<feature type="compositionally biased region" description="Low complexity" evidence="9">
    <location>
        <begin position="23"/>
        <end position="32"/>
    </location>
</feature>
<dbReference type="AlphaFoldDB" id="A0A3A2ZWP5"/>
<feature type="region of interest" description="Disordered" evidence="9">
    <location>
        <begin position="22"/>
        <end position="69"/>
    </location>
</feature>
<dbReference type="InterPro" id="IPR050727">
    <property type="entry name" value="GH43_arabinanases"/>
</dbReference>
<dbReference type="STRING" id="2070753.A0A3A2ZWP5"/>
<evidence type="ECO:0000256" key="1">
    <source>
        <dbReference type="ARBA" id="ARBA00004834"/>
    </source>
</evidence>
<feature type="signal peptide" evidence="10">
    <location>
        <begin position="1"/>
        <end position="18"/>
    </location>
</feature>
<dbReference type="InterPro" id="IPR006710">
    <property type="entry name" value="Glyco_hydro_43"/>
</dbReference>
<evidence type="ECO:0000256" key="9">
    <source>
        <dbReference type="SAM" id="MobiDB-lite"/>
    </source>
</evidence>
<dbReference type="OrthoDB" id="195678at2759"/>
<comment type="similarity">
    <text evidence="2 8">Belongs to the glycosyl hydrolase 43 family.</text>
</comment>
<reference evidence="12" key="1">
    <citation type="submission" date="2017-02" db="EMBL/GenBank/DDBJ databases">
        <authorList>
            <person name="Tafer H."/>
            <person name="Lopandic K."/>
        </authorList>
    </citation>
    <scope>NUCLEOTIDE SEQUENCE [LARGE SCALE GENOMIC DNA]</scope>
    <source>
        <strain evidence="12">CBS 366.77</strain>
    </source>
</reference>
<evidence type="ECO:0000256" key="4">
    <source>
        <dbReference type="ARBA" id="ARBA00022801"/>
    </source>
</evidence>
<dbReference type="CDD" id="cd18831">
    <property type="entry name" value="GH43_AnAbnA-like"/>
    <property type="match status" value="1"/>
</dbReference>
<evidence type="ECO:0000256" key="3">
    <source>
        <dbReference type="ARBA" id="ARBA00022729"/>
    </source>
</evidence>
<dbReference type="PANTHER" id="PTHR43301">
    <property type="entry name" value="ARABINAN ENDO-1,5-ALPHA-L-ARABINOSIDASE"/>
    <property type="match status" value="1"/>
</dbReference>
<comment type="caution">
    <text evidence="11">The sequence shown here is derived from an EMBL/GenBank/DDBJ whole genome shotgun (WGS) entry which is preliminary data.</text>
</comment>
<dbReference type="Gene3D" id="2.115.10.20">
    <property type="entry name" value="Glycosyl hydrolase domain, family 43"/>
    <property type="match status" value="1"/>
</dbReference>
<evidence type="ECO:0000256" key="8">
    <source>
        <dbReference type="RuleBase" id="RU361187"/>
    </source>
</evidence>
<dbReference type="GO" id="GO:0005975">
    <property type="term" value="P:carbohydrate metabolic process"/>
    <property type="evidence" value="ECO:0007669"/>
    <property type="project" value="InterPro"/>
</dbReference>
<keyword evidence="12" id="KW-1185">Reference proteome</keyword>
<dbReference type="InterPro" id="IPR023296">
    <property type="entry name" value="Glyco_hydro_beta-prop_sf"/>
</dbReference>
<dbReference type="PANTHER" id="PTHR43301:SF5">
    <property type="entry name" value="ARABINAN ENDO-1,5-ALPHA-L-ARABINOSIDASE D-RELATED"/>
    <property type="match status" value="1"/>
</dbReference>
<dbReference type="SUPFAM" id="SSF75005">
    <property type="entry name" value="Arabinanase/levansucrase/invertase"/>
    <property type="match status" value="1"/>
</dbReference>
<keyword evidence="4 8" id="KW-0378">Hydrolase</keyword>
<gene>
    <name evidence="11" type="ORF">PHISCL_00895</name>
</gene>
<proteinExistence type="inferred from homology"/>